<name>A0A0F9FNJ2_9ZZZZ</name>
<protein>
    <submittedName>
        <fullName evidence="1">Uncharacterized protein</fullName>
    </submittedName>
</protein>
<reference evidence="1" key="1">
    <citation type="journal article" date="2015" name="Nature">
        <title>Complex archaea that bridge the gap between prokaryotes and eukaryotes.</title>
        <authorList>
            <person name="Spang A."/>
            <person name="Saw J.H."/>
            <person name="Jorgensen S.L."/>
            <person name="Zaremba-Niedzwiedzka K."/>
            <person name="Martijn J."/>
            <person name="Lind A.E."/>
            <person name="van Eijk R."/>
            <person name="Schleper C."/>
            <person name="Guy L."/>
            <person name="Ettema T.J."/>
        </authorList>
    </citation>
    <scope>NUCLEOTIDE SEQUENCE</scope>
</reference>
<evidence type="ECO:0000313" key="1">
    <source>
        <dbReference type="EMBL" id="KKL87778.1"/>
    </source>
</evidence>
<gene>
    <name evidence="1" type="ORF">LCGC14_1931320</name>
</gene>
<sequence length="73" mass="8155">MLDGADPFIVRGGVPRTIEAIALDITSRLRISHRQFDVVCRMLRTADDPEKKAKELNATPISDLLKLIGEKTH</sequence>
<comment type="caution">
    <text evidence="1">The sequence shown here is derived from an EMBL/GenBank/DDBJ whole genome shotgun (WGS) entry which is preliminary data.</text>
</comment>
<proteinExistence type="predicted"/>
<dbReference type="EMBL" id="LAZR01020742">
    <property type="protein sequence ID" value="KKL87778.1"/>
    <property type="molecule type" value="Genomic_DNA"/>
</dbReference>
<accession>A0A0F9FNJ2</accession>
<dbReference type="AlphaFoldDB" id="A0A0F9FNJ2"/>
<organism evidence="1">
    <name type="scientific">marine sediment metagenome</name>
    <dbReference type="NCBI Taxonomy" id="412755"/>
    <lineage>
        <taxon>unclassified sequences</taxon>
        <taxon>metagenomes</taxon>
        <taxon>ecological metagenomes</taxon>
    </lineage>
</organism>